<accession>A0A1I3U528</accession>
<evidence type="ECO:0000256" key="1">
    <source>
        <dbReference type="SAM" id="SignalP"/>
    </source>
</evidence>
<dbReference type="Proteomes" id="UP000198924">
    <property type="component" value="Unassembled WGS sequence"/>
</dbReference>
<dbReference type="EMBL" id="FOSH01000001">
    <property type="protein sequence ID" value="SFJ78022.1"/>
    <property type="molecule type" value="Genomic_DNA"/>
</dbReference>
<sequence>MKKYLVLIPLLFLAQQALAVDVQDEEAYKKHYSEQLRPMVIKKLGMDRPDLSAAAIKREADAYVQKMAGCQLEGLGIFPEKYREKAIMPVAKGGDVAQATQALNEEIKKDIDAGKISKDEVMTIIQSAQQTVQICANS</sequence>
<gene>
    <name evidence="2" type="ORF">SAMN04488079_101185</name>
</gene>
<organism evidence="2 3">
    <name type="scientific">Methylophaga sulfidovorans</name>
    <dbReference type="NCBI Taxonomy" id="45496"/>
    <lineage>
        <taxon>Bacteria</taxon>
        <taxon>Pseudomonadati</taxon>
        <taxon>Pseudomonadota</taxon>
        <taxon>Gammaproteobacteria</taxon>
        <taxon>Thiotrichales</taxon>
        <taxon>Piscirickettsiaceae</taxon>
        <taxon>Methylophaga</taxon>
    </lineage>
</organism>
<feature type="signal peptide" evidence="1">
    <location>
        <begin position="1"/>
        <end position="19"/>
    </location>
</feature>
<name>A0A1I3U528_9GAMM</name>
<evidence type="ECO:0000313" key="2">
    <source>
        <dbReference type="EMBL" id="SFJ78022.1"/>
    </source>
</evidence>
<keyword evidence="1" id="KW-0732">Signal</keyword>
<protein>
    <submittedName>
        <fullName evidence="2">Uncharacterized protein</fullName>
    </submittedName>
</protein>
<feature type="chain" id="PRO_5011635792" evidence="1">
    <location>
        <begin position="20"/>
        <end position="138"/>
    </location>
</feature>
<keyword evidence="3" id="KW-1185">Reference proteome</keyword>
<reference evidence="3" key="1">
    <citation type="submission" date="2016-10" db="EMBL/GenBank/DDBJ databases">
        <authorList>
            <person name="Varghese N."/>
            <person name="Submissions S."/>
        </authorList>
    </citation>
    <scope>NUCLEOTIDE SEQUENCE [LARGE SCALE GENOMIC DNA]</scope>
    <source>
        <strain evidence="3">DSM 11578</strain>
    </source>
</reference>
<dbReference type="RefSeq" id="WP_091711309.1">
    <property type="nucleotide sequence ID" value="NZ_FOSH01000001.1"/>
</dbReference>
<proteinExistence type="predicted"/>
<evidence type="ECO:0000313" key="3">
    <source>
        <dbReference type="Proteomes" id="UP000198924"/>
    </source>
</evidence>
<dbReference type="AlphaFoldDB" id="A0A1I3U528"/>
<dbReference type="OrthoDB" id="5608933at2"/>